<evidence type="ECO:0000313" key="3">
    <source>
        <dbReference type="Proteomes" id="UP000467214"/>
    </source>
</evidence>
<reference evidence="2 3" key="1">
    <citation type="submission" date="2019-12" db="EMBL/GenBank/DDBJ databases">
        <title>Neisseriaceae gen. nov. sp. Genome sequencing and assembly.</title>
        <authorList>
            <person name="Liu Z."/>
            <person name="Li A."/>
        </authorList>
    </citation>
    <scope>NUCLEOTIDE SEQUENCE [LARGE SCALE GENOMIC DNA]</scope>
    <source>
        <strain evidence="2 3">B2N2-7</strain>
    </source>
</reference>
<evidence type="ECO:0000313" key="2">
    <source>
        <dbReference type="EMBL" id="MXR36197.1"/>
    </source>
</evidence>
<sequence>MAQLALLRAQEGALYPRDTAAQLGITECELVHADPAATRLDTSDWPALLSAIAALGEVTALAHNSACVHELTGHYGNVQFDGKVGLAINPVIDLRFFLFGWAHAYAQVTAGTEGIRRALQFFDRNGHAIQKVFLSDSSNIAAFDALRERFACPRTALQLDAATVVQSKAASSDIDIAAFQRDWLALGDVHAFHPLLRRYGLSRQQAFRLAPPGQAWQVRTDAVEVLLRRTAAIGLPIMVFAGNGGIIQIHTGPLHEVKVVGNWLNVLDAQFKLRLRTDLITEAWVTHKPGDTGAVTSLELFNEAGESLVTFFGERKPGQSERIEWRKLLGELLPLESDDA</sequence>
<dbReference type="CDD" id="cd16831">
    <property type="entry name" value="HemS-like_C"/>
    <property type="match status" value="1"/>
</dbReference>
<protein>
    <submittedName>
        <fullName evidence="2">Hemin-degrading factor</fullName>
    </submittedName>
</protein>
<dbReference type="SUPFAM" id="SSF144064">
    <property type="entry name" value="Heme iron utilization protein-like"/>
    <property type="match status" value="1"/>
</dbReference>
<organism evidence="2 3">
    <name type="scientific">Craterilacuibacter sinensis</name>
    <dbReference type="NCBI Taxonomy" id="2686017"/>
    <lineage>
        <taxon>Bacteria</taxon>
        <taxon>Pseudomonadati</taxon>
        <taxon>Pseudomonadota</taxon>
        <taxon>Betaproteobacteria</taxon>
        <taxon>Neisseriales</taxon>
        <taxon>Neisseriaceae</taxon>
        <taxon>Craterilacuibacter</taxon>
    </lineage>
</organism>
<proteinExistence type="predicted"/>
<feature type="domain" description="Haemin-degrading HemS/ChuX" evidence="1">
    <location>
        <begin position="200"/>
        <end position="332"/>
    </location>
</feature>
<dbReference type="AlphaFoldDB" id="A0A845BHJ0"/>
<gene>
    <name evidence="2" type="ORF">GQF02_04300</name>
</gene>
<dbReference type="Gene3D" id="3.40.1570.10">
    <property type="entry name" value="HemS/ChuS/ChuX like domains"/>
    <property type="match status" value="2"/>
</dbReference>
<dbReference type="GO" id="GO:0006826">
    <property type="term" value="P:iron ion transport"/>
    <property type="evidence" value="ECO:0007669"/>
    <property type="project" value="InterPro"/>
</dbReference>
<dbReference type="Pfam" id="PF05171">
    <property type="entry name" value="HemS"/>
    <property type="match status" value="2"/>
</dbReference>
<name>A0A845BHJ0_9NEIS</name>
<evidence type="ECO:0000259" key="1">
    <source>
        <dbReference type="Pfam" id="PF05171"/>
    </source>
</evidence>
<comment type="caution">
    <text evidence="2">The sequence shown here is derived from an EMBL/GenBank/DDBJ whole genome shotgun (WGS) entry which is preliminary data.</text>
</comment>
<dbReference type="EMBL" id="WSSB01000003">
    <property type="protein sequence ID" value="MXR36197.1"/>
    <property type="molecule type" value="Genomic_DNA"/>
</dbReference>
<dbReference type="Proteomes" id="UP000467214">
    <property type="component" value="Unassembled WGS sequence"/>
</dbReference>
<dbReference type="CDD" id="cd16830">
    <property type="entry name" value="HemS-like_N"/>
    <property type="match status" value="1"/>
</dbReference>
<dbReference type="InterPro" id="IPR053733">
    <property type="entry name" value="Heme_Transport_Util_sf"/>
</dbReference>
<feature type="domain" description="Haemin-degrading HemS/ChuX" evidence="1">
    <location>
        <begin position="25"/>
        <end position="150"/>
    </location>
</feature>
<dbReference type="InterPro" id="IPR007845">
    <property type="entry name" value="HemS/ChuX_dom"/>
</dbReference>
<accession>A0A845BHJ0</accession>
<keyword evidence="3" id="KW-1185">Reference proteome</keyword>